<dbReference type="InterPro" id="IPR051050">
    <property type="entry name" value="Lipid_II_flippase_MurJ/MviN"/>
</dbReference>
<dbReference type="GO" id="GO:0034204">
    <property type="term" value="P:lipid translocation"/>
    <property type="evidence" value="ECO:0007669"/>
    <property type="project" value="TreeGrafter"/>
</dbReference>
<evidence type="ECO:0000256" key="3">
    <source>
        <dbReference type="ARBA" id="ARBA00022692"/>
    </source>
</evidence>
<feature type="transmembrane region" description="Helical" evidence="8">
    <location>
        <begin position="312"/>
        <end position="334"/>
    </location>
</feature>
<feature type="transmembrane region" description="Helical" evidence="8">
    <location>
        <begin position="445"/>
        <end position="463"/>
    </location>
</feature>
<dbReference type="CDD" id="cd13123">
    <property type="entry name" value="MATE_MurJ_like"/>
    <property type="match status" value="1"/>
</dbReference>
<feature type="transmembrane region" description="Helical" evidence="8">
    <location>
        <begin position="85"/>
        <end position="109"/>
    </location>
</feature>
<dbReference type="PRINTS" id="PR01806">
    <property type="entry name" value="VIRFACTRMVIN"/>
</dbReference>
<dbReference type="Pfam" id="PF03023">
    <property type="entry name" value="MurJ"/>
    <property type="match status" value="1"/>
</dbReference>
<feature type="transmembrane region" description="Helical" evidence="8">
    <location>
        <begin position="271"/>
        <end position="291"/>
    </location>
</feature>
<dbReference type="HAMAP" id="MF_02078">
    <property type="entry name" value="MurJ_MviN"/>
    <property type="match status" value="1"/>
</dbReference>
<dbReference type="GO" id="GO:0008360">
    <property type="term" value="P:regulation of cell shape"/>
    <property type="evidence" value="ECO:0007669"/>
    <property type="project" value="UniProtKB-UniRule"/>
</dbReference>
<comment type="subcellular location">
    <subcellularLocation>
        <location evidence="1 8">Cell membrane</location>
        <topology evidence="1 8">Multi-pass membrane protein</topology>
    </subcellularLocation>
</comment>
<dbReference type="GO" id="GO:0015648">
    <property type="term" value="F:lipid-linked peptidoglycan transporter activity"/>
    <property type="evidence" value="ECO:0007669"/>
    <property type="project" value="UniProtKB-UniRule"/>
</dbReference>
<evidence type="ECO:0000256" key="7">
    <source>
        <dbReference type="ARBA" id="ARBA00023136"/>
    </source>
</evidence>
<dbReference type="GO" id="GO:0071555">
    <property type="term" value="P:cell wall organization"/>
    <property type="evidence" value="ECO:0007669"/>
    <property type="project" value="UniProtKB-UniRule"/>
</dbReference>
<feature type="transmembrane region" description="Helical" evidence="8">
    <location>
        <begin position="53"/>
        <end position="73"/>
    </location>
</feature>
<dbReference type="InterPro" id="IPR004268">
    <property type="entry name" value="MurJ"/>
</dbReference>
<comment type="function">
    <text evidence="8 9">Involved in peptidoglycan biosynthesis. Transports lipid-linked peptidoglycan precursors from the inner to the outer leaflet of the cytoplasmic membrane.</text>
</comment>
<evidence type="ECO:0000256" key="4">
    <source>
        <dbReference type="ARBA" id="ARBA00022960"/>
    </source>
</evidence>
<evidence type="ECO:0000256" key="8">
    <source>
        <dbReference type="HAMAP-Rule" id="MF_02078"/>
    </source>
</evidence>
<evidence type="ECO:0000256" key="5">
    <source>
        <dbReference type="ARBA" id="ARBA00022984"/>
    </source>
</evidence>
<protein>
    <recommendedName>
        <fullName evidence="8">Probable lipid II flippase MurJ</fullName>
    </recommendedName>
</protein>
<feature type="transmembrane region" description="Helical" evidence="8">
    <location>
        <begin position="410"/>
        <end position="433"/>
    </location>
</feature>
<keyword evidence="8 9" id="KW-0813">Transport</keyword>
<dbReference type="UniPathway" id="UPA00219"/>
<evidence type="ECO:0000313" key="11">
    <source>
        <dbReference type="Proteomes" id="UP000265828"/>
    </source>
</evidence>
<dbReference type="PANTHER" id="PTHR47019">
    <property type="entry name" value="LIPID II FLIPPASE MURJ"/>
    <property type="match status" value="1"/>
</dbReference>
<accession>A0A395X4V9</accession>
<keyword evidence="3 8" id="KW-0812">Transmembrane</keyword>
<dbReference type="PIRSF" id="PIRSF002869">
    <property type="entry name" value="MviN"/>
    <property type="match status" value="1"/>
</dbReference>
<feature type="transmembrane region" description="Helical" evidence="8">
    <location>
        <begin position="129"/>
        <end position="150"/>
    </location>
</feature>
<reference evidence="10 11" key="1">
    <citation type="submission" date="2018-08" db="EMBL/GenBank/DDBJ databases">
        <title>A genome reference for cultivated species of the human gut microbiota.</title>
        <authorList>
            <person name="Zou Y."/>
            <person name="Xue W."/>
            <person name="Luo G."/>
        </authorList>
    </citation>
    <scope>NUCLEOTIDE SEQUENCE [LARGE SCALE GENOMIC DNA]</scope>
    <source>
        <strain evidence="10 11">AF14-23</strain>
    </source>
</reference>
<evidence type="ECO:0000256" key="2">
    <source>
        <dbReference type="ARBA" id="ARBA00022475"/>
    </source>
</evidence>
<dbReference type="RefSeq" id="WP_118035246.1">
    <property type="nucleotide sequence ID" value="NZ_QRVB01000017.1"/>
</dbReference>
<dbReference type="GO" id="GO:0005886">
    <property type="term" value="C:plasma membrane"/>
    <property type="evidence" value="ECO:0007669"/>
    <property type="project" value="UniProtKB-SubCell"/>
</dbReference>
<comment type="similarity">
    <text evidence="8 9">Belongs to the MurJ/MviN family.</text>
</comment>
<feature type="transmembrane region" description="Helical" evidence="8">
    <location>
        <begin position="478"/>
        <end position="499"/>
    </location>
</feature>
<feature type="transmembrane region" description="Helical" evidence="8">
    <location>
        <begin position="385"/>
        <end position="404"/>
    </location>
</feature>
<keyword evidence="8 9" id="KW-0961">Cell wall biogenesis/degradation</keyword>
<sequence length="521" mass="58357">MRKNRERTSSKIVIIVMIITLFARFFGLLREILMARYYGTSIYTDAYIIANNIPTVVFDTLGQALLTSFIPMYSKICHEENKERANLFTIRLIIYLMIICVILTIVGEVFTKQIVVVFASGFKGKVLDITIQFTRILFPSLFAMTLLNLFTGYLQIYQKFELATSITVIGNLIIILTLIISNIFQNVYIFVWGSLIGIFSQVAILIPSVIKQGLLNNKGYLFKRDRYVRLLIPLLVPVFIGSALNEINSIIDRTMVSGLGAGAVSTLNYAYKIISLAISVIATPLITFMYPKFSALAAKNDEVNFRNSIHKCFNYILVIIIPISVIIFVYRSIIVKILFERGNFDSIAASKTSYALACYTVGLTAMAVQQILIRVYYAKQNTVTPMFNGIICAAANIGLDYVLIQKYGFVGASIATSIVAIIACIILSSLLCRKNILESKKLGNILLKNIVSGLVMLIFLTIMNRKFFDEVLINVKNILLIGILLVISGGVYLLMQILVKNDDITSELFTILNKKLLVKKK</sequence>
<feature type="transmembrane region" description="Helical" evidence="8">
    <location>
        <begin position="189"/>
        <end position="210"/>
    </location>
</feature>
<organism evidence="10 11">
    <name type="scientific">Blautia obeum</name>
    <dbReference type="NCBI Taxonomy" id="40520"/>
    <lineage>
        <taxon>Bacteria</taxon>
        <taxon>Bacillati</taxon>
        <taxon>Bacillota</taxon>
        <taxon>Clostridia</taxon>
        <taxon>Lachnospirales</taxon>
        <taxon>Lachnospiraceae</taxon>
        <taxon>Blautia</taxon>
    </lineage>
</organism>
<feature type="transmembrane region" description="Helical" evidence="8">
    <location>
        <begin position="162"/>
        <end position="183"/>
    </location>
</feature>
<dbReference type="GO" id="GO:0009252">
    <property type="term" value="P:peptidoglycan biosynthetic process"/>
    <property type="evidence" value="ECO:0007669"/>
    <property type="project" value="UniProtKB-UniRule"/>
</dbReference>
<evidence type="ECO:0000313" key="10">
    <source>
        <dbReference type="EMBL" id="RGV62072.1"/>
    </source>
</evidence>
<keyword evidence="2 8" id="KW-1003">Cell membrane</keyword>
<keyword evidence="7 8" id="KW-0472">Membrane</keyword>
<evidence type="ECO:0000256" key="9">
    <source>
        <dbReference type="PIRNR" id="PIRNR002869"/>
    </source>
</evidence>
<dbReference type="Proteomes" id="UP000265828">
    <property type="component" value="Unassembled WGS sequence"/>
</dbReference>
<keyword evidence="4 8" id="KW-0133">Cell shape</keyword>
<dbReference type="NCBIfam" id="TIGR01695">
    <property type="entry name" value="murJ_mviN"/>
    <property type="match status" value="1"/>
</dbReference>
<keyword evidence="6 8" id="KW-1133">Transmembrane helix</keyword>
<name>A0A395X4V9_9FIRM</name>
<comment type="caution">
    <text evidence="10">The sequence shown here is derived from an EMBL/GenBank/DDBJ whole genome shotgun (WGS) entry which is preliminary data.</text>
</comment>
<dbReference type="PANTHER" id="PTHR47019:SF1">
    <property type="entry name" value="LIPID II FLIPPASE MURJ"/>
    <property type="match status" value="1"/>
</dbReference>
<feature type="transmembrane region" description="Helical" evidence="8">
    <location>
        <begin position="354"/>
        <end position="373"/>
    </location>
</feature>
<dbReference type="EMBL" id="QRZI01000010">
    <property type="protein sequence ID" value="RGV62072.1"/>
    <property type="molecule type" value="Genomic_DNA"/>
</dbReference>
<keyword evidence="5 8" id="KW-0573">Peptidoglycan synthesis</keyword>
<comment type="pathway">
    <text evidence="8">Cell wall biogenesis; peptidoglycan biosynthesis.</text>
</comment>
<feature type="transmembrane region" description="Helical" evidence="8">
    <location>
        <begin position="12"/>
        <end position="33"/>
    </location>
</feature>
<evidence type="ECO:0000256" key="6">
    <source>
        <dbReference type="ARBA" id="ARBA00022989"/>
    </source>
</evidence>
<feature type="transmembrane region" description="Helical" evidence="8">
    <location>
        <begin position="230"/>
        <end position="251"/>
    </location>
</feature>
<evidence type="ECO:0000256" key="1">
    <source>
        <dbReference type="ARBA" id="ARBA00004651"/>
    </source>
</evidence>
<proteinExistence type="inferred from homology"/>
<gene>
    <name evidence="10" type="primary">mviN</name>
    <name evidence="8" type="synonym">murJ</name>
    <name evidence="10" type="ORF">DWW07_13360</name>
</gene>
<dbReference type="AlphaFoldDB" id="A0A395X4V9"/>